<protein>
    <recommendedName>
        <fullName evidence="5">Calcipressin</fullName>
    </recommendedName>
</protein>
<dbReference type="InterPro" id="IPR006931">
    <property type="entry name" value="Calcipressin"/>
</dbReference>
<dbReference type="STRING" id="984487.A0A1E4SQJ1"/>
<dbReference type="GeneID" id="30982896"/>
<reference evidence="4" key="1">
    <citation type="submission" date="2016-05" db="EMBL/GenBank/DDBJ databases">
        <title>Comparative genomics of biotechnologically important yeasts.</title>
        <authorList>
            <consortium name="DOE Joint Genome Institute"/>
            <person name="Riley R."/>
            <person name="Haridas S."/>
            <person name="Wolfe K.H."/>
            <person name="Lopes M.R."/>
            <person name="Hittinger C.T."/>
            <person name="Goker M."/>
            <person name="Salamov A."/>
            <person name="Wisecaver J."/>
            <person name="Long T.M."/>
            <person name="Aerts A.L."/>
            <person name="Barry K."/>
            <person name="Choi C."/>
            <person name="Clum A."/>
            <person name="Coughlan A.Y."/>
            <person name="Deshpande S."/>
            <person name="Douglass A.P."/>
            <person name="Hanson S.J."/>
            <person name="Klenk H.-P."/>
            <person name="Labutti K."/>
            <person name="Lapidus A."/>
            <person name="Lindquist E."/>
            <person name="Lipzen A."/>
            <person name="Meier-Kolthoff J.P."/>
            <person name="Ohm R.A."/>
            <person name="Otillar R.P."/>
            <person name="Pangilinan J."/>
            <person name="Peng Y."/>
            <person name="Rokas A."/>
            <person name="Rosa C.A."/>
            <person name="Scheuner C."/>
            <person name="Sibirny A.A."/>
            <person name="Slot J.C."/>
            <person name="Stielow J.B."/>
            <person name="Sun H."/>
            <person name="Kurtzman C.P."/>
            <person name="Blackwell M."/>
            <person name="Grigoriev I.V."/>
            <person name="Jeffries T.W."/>
        </authorList>
    </citation>
    <scope>NUCLEOTIDE SEQUENCE [LARGE SCALE GENOMIC DNA]</scope>
    <source>
        <strain evidence="4">NRRL Y-17324</strain>
    </source>
</reference>
<feature type="compositionally biased region" description="Acidic residues" evidence="2">
    <location>
        <begin position="178"/>
        <end position="189"/>
    </location>
</feature>
<evidence type="ECO:0000256" key="1">
    <source>
        <dbReference type="ARBA" id="ARBA00008209"/>
    </source>
</evidence>
<dbReference type="OrthoDB" id="17212at2759"/>
<evidence type="ECO:0008006" key="5">
    <source>
        <dbReference type="Google" id="ProtNLM"/>
    </source>
</evidence>
<dbReference type="GO" id="GO:0005634">
    <property type="term" value="C:nucleus"/>
    <property type="evidence" value="ECO:0007669"/>
    <property type="project" value="TreeGrafter"/>
</dbReference>
<evidence type="ECO:0000313" key="4">
    <source>
        <dbReference type="Proteomes" id="UP000094285"/>
    </source>
</evidence>
<evidence type="ECO:0000256" key="2">
    <source>
        <dbReference type="SAM" id="MobiDB-lite"/>
    </source>
</evidence>
<keyword evidence="4" id="KW-1185">Reference proteome</keyword>
<accession>A0A1E4SQJ1</accession>
<proteinExistence type="inferred from homology"/>
<name>A0A1E4SQJ1_9ASCO</name>
<evidence type="ECO:0000313" key="3">
    <source>
        <dbReference type="EMBL" id="ODV81780.1"/>
    </source>
</evidence>
<dbReference type="EMBL" id="KV453909">
    <property type="protein sequence ID" value="ODV81780.1"/>
    <property type="molecule type" value="Genomic_DNA"/>
</dbReference>
<dbReference type="Pfam" id="PF04847">
    <property type="entry name" value="Calcipressin"/>
    <property type="match status" value="1"/>
</dbReference>
<feature type="region of interest" description="Disordered" evidence="2">
    <location>
        <begin position="212"/>
        <end position="233"/>
    </location>
</feature>
<dbReference type="Proteomes" id="UP000094285">
    <property type="component" value="Unassembled WGS sequence"/>
</dbReference>
<feature type="compositionally biased region" description="Basic and acidic residues" evidence="2">
    <location>
        <begin position="212"/>
        <end position="223"/>
    </location>
</feature>
<dbReference type="GO" id="GO:0005737">
    <property type="term" value="C:cytoplasm"/>
    <property type="evidence" value="ECO:0007669"/>
    <property type="project" value="TreeGrafter"/>
</dbReference>
<dbReference type="GO" id="GO:0008597">
    <property type="term" value="F:calcium-dependent protein serine/threonine phosphatase regulator activity"/>
    <property type="evidence" value="ECO:0007669"/>
    <property type="project" value="TreeGrafter"/>
</dbReference>
<organism evidence="3 4">
    <name type="scientific">Suhomyces tanzawaensis NRRL Y-17324</name>
    <dbReference type="NCBI Taxonomy" id="984487"/>
    <lineage>
        <taxon>Eukaryota</taxon>
        <taxon>Fungi</taxon>
        <taxon>Dikarya</taxon>
        <taxon>Ascomycota</taxon>
        <taxon>Saccharomycotina</taxon>
        <taxon>Pichiomycetes</taxon>
        <taxon>Debaryomycetaceae</taxon>
        <taxon>Suhomyces</taxon>
    </lineage>
</organism>
<dbReference type="PANTHER" id="PTHR10300:SF14">
    <property type="entry name" value="PROTEIN SARAH"/>
    <property type="match status" value="1"/>
</dbReference>
<dbReference type="RefSeq" id="XP_020066902.1">
    <property type="nucleotide sequence ID" value="XM_020208759.1"/>
</dbReference>
<dbReference type="GO" id="GO:0019722">
    <property type="term" value="P:calcium-mediated signaling"/>
    <property type="evidence" value="ECO:0007669"/>
    <property type="project" value="InterPro"/>
</dbReference>
<sequence length="233" mass="25941">MRPRSPTNSLIVTNVPPEILADPSQLAGFLAEANHPIELVALNKLERIIIICETSEVATQVKDLLRLSPQWGAMRSTYSIKNNELGDSWLGDSKKNTLPQLESMLFPSTGYLELPQDAHTRRFVISPPLSPPAEWDLWDKVEDGPNQKAVYSPQELSHLLWERLGGFDSSKVRPYRENEDDDSESGEVDIEGKSELLFENIENGSPAIVLDSVKHSGKGEQKTIAKTAMPPIE</sequence>
<comment type="similarity">
    <text evidence="1">Belongs to the RCAN family.</text>
</comment>
<dbReference type="PANTHER" id="PTHR10300">
    <property type="entry name" value="CALCIPRESSIN"/>
    <property type="match status" value="1"/>
</dbReference>
<dbReference type="AlphaFoldDB" id="A0A1E4SQJ1"/>
<gene>
    <name evidence="3" type="ORF">CANTADRAFT_3853</name>
</gene>
<feature type="region of interest" description="Disordered" evidence="2">
    <location>
        <begin position="171"/>
        <end position="191"/>
    </location>
</feature>